<dbReference type="InterPro" id="IPR051678">
    <property type="entry name" value="AGP_Transferase"/>
</dbReference>
<dbReference type="SUPFAM" id="SSF56112">
    <property type="entry name" value="Protein kinase-like (PK-like)"/>
    <property type="match status" value="1"/>
</dbReference>
<sequence>MAEALSDILASLFSSLRNGSRRATFQSPLSEADNWSRREIYRRVDSSSPHPDAVFKEISPNCGHIRILSPDTVVKIITPSTPAMHSEALAQQFVWSHTSIPVPKVRQYIVRNFDAYILMENVKGKRLDRIWSSLSPLQQFLIAWILRSYVLQLRKASAEYARRHVPGPMADTPQKCEGCPWIFGSQRPLGPFESSKDLIECINKRHRSGPAQQLLDSKEPLVLTHGDICARNIILGDDGKVWLVDWERSGFYPPWCEAITMMCAACDNRAPMSWWNAIPLICSGAAWKEKASLAPLVYPPEVKIPYQYFSPRKAA</sequence>
<dbReference type="InParanoid" id="A0A369K2P0"/>
<comment type="caution">
    <text evidence="2">The sequence shown here is derived from an EMBL/GenBank/DDBJ whole genome shotgun (WGS) entry which is preliminary data.</text>
</comment>
<dbReference type="AlphaFoldDB" id="A0A369K2P0"/>
<dbReference type="PANTHER" id="PTHR21310:SF39">
    <property type="entry name" value="AMINOGLYCOSIDE PHOSPHOTRANSFERASE DOMAIN-CONTAINING PROTEIN"/>
    <property type="match status" value="1"/>
</dbReference>
<dbReference type="Proteomes" id="UP000076154">
    <property type="component" value="Unassembled WGS sequence"/>
</dbReference>
<proteinExistence type="predicted"/>
<dbReference type="EMBL" id="LUEZ02000012">
    <property type="protein sequence ID" value="RDB28228.1"/>
    <property type="molecule type" value="Genomic_DNA"/>
</dbReference>
<dbReference type="Gene3D" id="3.90.1200.10">
    <property type="match status" value="1"/>
</dbReference>
<name>A0A369K2P0_HYPMA</name>
<feature type="domain" description="Aminoglycoside phosphotransferase" evidence="1">
    <location>
        <begin position="71"/>
        <end position="262"/>
    </location>
</feature>
<dbReference type="Pfam" id="PF01636">
    <property type="entry name" value="APH"/>
    <property type="match status" value="1"/>
</dbReference>
<dbReference type="InterPro" id="IPR002575">
    <property type="entry name" value="Aminoglycoside_PTrfase"/>
</dbReference>
<evidence type="ECO:0000313" key="3">
    <source>
        <dbReference type="Proteomes" id="UP000076154"/>
    </source>
</evidence>
<protein>
    <recommendedName>
        <fullName evidence="1">Aminoglycoside phosphotransferase domain-containing protein</fullName>
    </recommendedName>
</protein>
<reference evidence="2" key="1">
    <citation type="submission" date="2018-04" db="EMBL/GenBank/DDBJ databases">
        <title>Whole genome sequencing of Hypsizygus marmoreus.</title>
        <authorList>
            <person name="Choi I.-G."/>
            <person name="Min B."/>
            <person name="Kim J.-G."/>
            <person name="Kim S."/>
            <person name="Oh Y.-L."/>
            <person name="Kong W.-S."/>
            <person name="Park H."/>
            <person name="Jeong J."/>
            <person name="Song E.-S."/>
        </authorList>
    </citation>
    <scope>NUCLEOTIDE SEQUENCE [LARGE SCALE GENOMIC DNA]</scope>
    <source>
        <strain evidence="2">51987-8</strain>
    </source>
</reference>
<gene>
    <name evidence="2" type="ORF">Hypma_001428</name>
</gene>
<evidence type="ECO:0000313" key="2">
    <source>
        <dbReference type="EMBL" id="RDB28228.1"/>
    </source>
</evidence>
<keyword evidence="3" id="KW-1185">Reference proteome</keyword>
<dbReference type="InterPro" id="IPR011009">
    <property type="entry name" value="Kinase-like_dom_sf"/>
</dbReference>
<dbReference type="OrthoDB" id="8300194at2759"/>
<organism evidence="2 3">
    <name type="scientific">Hypsizygus marmoreus</name>
    <name type="common">White beech mushroom</name>
    <name type="synonym">Agaricus marmoreus</name>
    <dbReference type="NCBI Taxonomy" id="39966"/>
    <lineage>
        <taxon>Eukaryota</taxon>
        <taxon>Fungi</taxon>
        <taxon>Dikarya</taxon>
        <taxon>Basidiomycota</taxon>
        <taxon>Agaricomycotina</taxon>
        <taxon>Agaricomycetes</taxon>
        <taxon>Agaricomycetidae</taxon>
        <taxon>Agaricales</taxon>
        <taxon>Tricholomatineae</taxon>
        <taxon>Lyophyllaceae</taxon>
        <taxon>Hypsizygus</taxon>
    </lineage>
</organism>
<accession>A0A369K2P0</accession>
<evidence type="ECO:0000259" key="1">
    <source>
        <dbReference type="Pfam" id="PF01636"/>
    </source>
</evidence>
<dbReference type="PANTHER" id="PTHR21310">
    <property type="entry name" value="AMINOGLYCOSIDE PHOSPHOTRANSFERASE-RELATED-RELATED"/>
    <property type="match status" value="1"/>
</dbReference>